<sequence length="141" mass="14872">MTASYGGGFRIELDVVAKHGGGADCGPDGVAVEGSVPRDNRNGSAASTSRQPSRVQRGSRRRGGKGGDRATGGAIRVRGGNGMVRGMREGAPSRWQRRSVGRRESAREEEQSERRDFRLTGMGAGGKAEGETSGDQSRLIQ</sequence>
<reference evidence="2" key="1">
    <citation type="journal article" date="2009" name="Rice">
        <title>De Novo Next Generation Sequencing of Plant Genomes.</title>
        <authorList>
            <person name="Rounsley S."/>
            <person name="Marri P.R."/>
            <person name="Yu Y."/>
            <person name="He R."/>
            <person name="Sisneros N."/>
            <person name="Goicoechea J.L."/>
            <person name="Lee S.J."/>
            <person name="Angelova A."/>
            <person name="Kudrna D."/>
            <person name="Luo M."/>
            <person name="Affourtit J."/>
            <person name="Desany B."/>
            <person name="Knight J."/>
            <person name="Niazi F."/>
            <person name="Egholm M."/>
            <person name="Wing R.A."/>
        </authorList>
    </citation>
    <scope>NUCLEOTIDE SEQUENCE [LARGE SCALE GENOMIC DNA]</scope>
    <source>
        <strain evidence="2">cv. IRGC 105608</strain>
    </source>
</reference>
<organism evidence="2">
    <name type="scientific">Oryza barthii</name>
    <dbReference type="NCBI Taxonomy" id="65489"/>
    <lineage>
        <taxon>Eukaryota</taxon>
        <taxon>Viridiplantae</taxon>
        <taxon>Streptophyta</taxon>
        <taxon>Embryophyta</taxon>
        <taxon>Tracheophyta</taxon>
        <taxon>Spermatophyta</taxon>
        <taxon>Magnoliopsida</taxon>
        <taxon>Liliopsida</taxon>
        <taxon>Poales</taxon>
        <taxon>Poaceae</taxon>
        <taxon>BOP clade</taxon>
        <taxon>Oryzoideae</taxon>
        <taxon>Oryzeae</taxon>
        <taxon>Oryzinae</taxon>
        <taxon>Oryza</taxon>
    </lineage>
</organism>
<evidence type="ECO:0000313" key="2">
    <source>
        <dbReference type="EnsemblPlants" id="OBART03G23360.1"/>
    </source>
</evidence>
<protein>
    <submittedName>
        <fullName evidence="2">Uncharacterized protein</fullName>
    </submittedName>
</protein>
<evidence type="ECO:0000256" key="1">
    <source>
        <dbReference type="SAM" id="MobiDB-lite"/>
    </source>
</evidence>
<dbReference type="HOGENOM" id="CLU_1828261_0_0_1"/>
<evidence type="ECO:0000313" key="3">
    <source>
        <dbReference type="Proteomes" id="UP000026960"/>
    </source>
</evidence>
<dbReference type="Gramene" id="OBART03G23360.1">
    <property type="protein sequence ID" value="OBART03G23360.1"/>
    <property type="gene ID" value="OBART03G23360"/>
</dbReference>
<feature type="region of interest" description="Disordered" evidence="1">
    <location>
        <begin position="19"/>
        <end position="141"/>
    </location>
</feature>
<proteinExistence type="predicted"/>
<dbReference type="AlphaFoldDB" id="A0A0D3FKH2"/>
<dbReference type="EnsemblPlants" id="OBART03G23360.1">
    <property type="protein sequence ID" value="OBART03G23360.1"/>
    <property type="gene ID" value="OBART03G23360"/>
</dbReference>
<dbReference type="Proteomes" id="UP000026960">
    <property type="component" value="Chromosome 3"/>
</dbReference>
<keyword evidence="3" id="KW-1185">Reference proteome</keyword>
<reference evidence="2" key="2">
    <citation type="submission" date="2015-03" db="UniProtKB">
        <authorList>
            <consortium name="EnsemblPlants"/>
        </authorList>
    </citation>
    <scope>IDENTIFICATION</scope>
</reference>
<accession>A0A0D3FKH2</accession>
<name>A0A0D3FKH2_9ORYZ</name>
<dbReference type="PaxDb" id="65489-OBART03G23360.1"/>
<feature type="compositionally biased region" description="Basic and acidic residues" evidence="1">
    <location>
        <begin position="101"/>
        <end position="118"/>
    </location>
</feature>